<comment type="caution">
    <text evidence="2">The sequence shown here is derived from an EMBL/GenBank/DDBJ whole genome shotgun (WGS) entry which is preliminary data.</text>
</comment>
<dbReference type="Proteomes" id="UP001244552">
    <property type="component" value="Unassembled WGS sequence"/>
</dbReference>
<dbReference type="EMBL" id="JAUSVU010000008">
    <property type="protein sequence ID" value="MDQ0533853.1"/>
    <property type="molecule type" value="Genomic_DNA"/>
</dbReference>
<accession>A0ABU0MKS3</accession>
<evidence type="ECO:0000313" key="3">
    <source>
        <dbReference type="Proteomes" id="UP001244552"/>
    </source>
</evidence>
<dbReference type="RefSeq" id="WP_307354404.1">
    <property type="nucleotide sequence ID" value="NZ_JAUSVU010000008.1"/>
</dbReference>
<evidence type="ECO:0000313" key="2">
    <source>
        <dbReference type="EMBL" id="MDQ0533853.1"/>
    </source>
</evidence>
<reference evidence="2 3" key="1">
    <citation type="submission" date="2023-07" db="EMBL/GenBank/DDBJ databases">
        <title>Genomic Encyclopedia of Type Strains, Phase IV (KMG-IV): sequencing the most valuable type-strain genomes for metagenomic binning, comparative biology and taxonomic classification.</title>
        <authorList>
            <person name="Goeker M."/>
        </authorList>
    </citation>
    <scope>NUCLEOTIDE SEQUENCE [LARGE SCALE GENOMIC DNA]</scope>
    <source>
        <strain evidence="2 3">DSM 19922</strain>
    </source>
</reference>
<feature type="region of interest" description="Disordered" evidence="1">
    <location>
        <begin position="63"/>
        <end position="115"/>
    </location>
</feature>
<feature type="compositionally biased region" description="Polar residues" evidence="1">
    <location>
        <begin position="1"/>
        <end position="13"/>
    </location>
</feature>
<gene>
    <name evidence="2" type="ORF">QO018_002716</name>
</gene>
<keyword evidence="3" id="KW-1185">Reference proteome</keyword>
<sequence length="364" mass="37208">MSGQFAALLSNSPLAAGGKPGRPEDIGGALFKATNGKPGGRGSGPVDDVAFSKQALAMLKSGMGTPAAASGTSAGTSAGISAGTAPAQGAAPAGASTNAPADSRAQARPSDPPPWKMRVEGEIDLPRFDSNQSDDVIAYGSALMEHHRGRADYVRGEFGRLGGEDTDYGLVLSGDIAAAIDKTMALDGVALPQKPASLLAKEKEGDAGPPAMPEGTANTSMITLALPNGQKDGYDQIEIMFDDRMMDKLAGMSAEDVKAGMVDMLAGSGRGAAGNEAMKGGMMGKFIEENAAWHPEYAKSQARYGLFDPDQGTDRQPLMMIQSQTRSGYVREHVGELVEAVMGLLRGLAPGTPAATPATAPAAG</sequence>
<feature type="region of interest" description="Disordered" evidence="1">
    <location>
        <begin position="1"/>
        <end position="48"/>
    </location>
</feature>
<name>A0ABU0MKS3_9PROT</name>
<proteinExistence type="predicted"/>
<feature type="compositionally biased region" description="Low complexity" evidence="1">
    <location>
        <begin position="64"/>
        <end position="101"/>
    </location>
</feature>
<organism evidence="2 3">
    <name type="scientific">Azospirillum picis</name>
    <dbReference type="NCBI Taxonomy" id="488438"/>
    <lineage>
        <taxon>Bacteria</taxon>
        <taxon>Pseudomonadati</taxon>
        <taxon>Pseudomonadota</taxon>
        <taxon>Alphaproteobacteria</taxon>
        <taxon>Rhodospirillales</taxon>
        <taxon>Azospirillaceae</taxon>
        <taxon>Azospirillum</taxon>
    </lineage>
</organism>
<protein>
    <submittedName>
        <fullName evidence="2">Uncharacterized protein</fullName>
    </submittedName>
</protein>
<evidence type="ECO:0000256" key="1">
    <source>
        <dbReference type="SAM" id="MobiDB-lite"/>
    </source>
</evidence>